<name>A0A2A6LYT4_RHIFR</name>
<protein>
    <submittedName>
        <fullName evidence="2">Uncharacterized protein</fullName>
    </submittedName>
</protein>
<dbReference type="Proteomes" id="UP000220353">
    <property type="component" value="Unassembled WGS sequence"/>
</dbReference>
<gene>
    <name evidence="2" type="ORF">CO661_10870</name>
</gene>
<comment type="caution">
    <text evidence="2">The sequence shown here is derived from an EMBL/GenBank/DDBJ whole genome shotgun (WGS) entry which is preliminary data.</text>
</comment>
<dbReference type="EMBL" id="NWTC01000007">
    <property type="protein sequence ID" value="PDT47793.1"/>
    <property type="molecule type" value="Genomic_DNA"/>
</dbReference>
<reference evidence="2 3" key="1">
    <citation type="submission" date="2017-09" db="EMBL/GenBank/DDBJ databases">
        <title>Comparative genomics of rhizobia isolated from Phaseolus vulgaris in China.</title>
        <authorList>
            <person name="Tong W."/>
        </authorList>
    </citation>
    <scope>NUCLEOTIDE SEQUENCE [LARGE SCALE GENOMIC DNA]</scope>
    <source>
        <strain evidence="2 3">PCH1</strain>
    </source>
</reference>
<evidence type="ECO:0000256" key="1">
    <source>
        <dbReference type="SAM" id="MobiDB-lite"/>
    </source>
</evidence>
<sequence length="89" mass="9988">MEISSRRRTVVPYLRQRCNEELHVSEVRAFDSTHRFAYGGGGRGPQPSASVQALVKSLFSTRSRLEGMRTDGNAGTHPKKRMPQQETLS</sequence>
<evidence type="ECO:0000313" key="2">
    <source>
        <dbReference type="EMBL" id="PDT47793.1"/>
    </source>
</evidence>
<accession>A0A2A6LYT4</accession>
<organism evidence="2 3">
    <name type="scientific">Rhizobium fredii</name>
    <name type="common">Sinorhizobium fredii</name>
    <dbReference type="NCBI Taxonomy" id="380"/>
    <lineage>
        <taxon>Bacteria</taxon>
        <taxon>Pseudomonadati</taxon>
        <taxon>Pseudomonadota</taxon>
        <taxon>Alphaproteobacteria</taxon>
        <taxon>Hyphomicrobiales</taxon>
        <taxon>Rhizobiaceae</taxon>
        <taxon>Sinorhizobium/Ensifer group</taxon>
        <taxon>Sinorhizobium</taxon>
    </lineage>
</organism>
<feature type="region of interest" description="Disordered" evidence="1">
    <location>
        <begin position="63"/>
        <end position="89"/>
    </location>
</feature>
<dbReference type="AlphaFoldDB" id="A0A2A6LYT4"/>
<evidence type="ECO:0000313" key="3">
    <source>
        <dbReference type="Proteomes" id="UP000220353"/>
    </source>
</evidence>
<proteinExistence type="predicted"/>